<keyword evidence="10 14" id="KW-0472">Membrane</keyword>
<reference evidence="17" key="1">
    <citation type="submission" date="2023-06" db="EMBL/GenBank/DDBJ databases">
        <title>Genomic analysis of the entomopathogenic nematode Steinernema hermaphroditum.</title>
        <authorList>
            <person name="Schwarz E.M."/>
            <person name="Heppert J.K."/>
            <person name="Baniya A."/>
            <person name="Schwartz H.T."/>
            <person name="Tan C.-H."/>
            <person name="Antoshechkin I."/>
            <person name="Sternberg P.W."/>
            <person name="Goodrich-Blair H."/>
            <person name="Dillman A.R."/>
        </authorList>
    </citation>
    <scope>NUCLEOTIDE SEQUENCE</scope>
    <source>
        <strain evidence="17">PS9179</strain>
        <tissue evidence="17">Whole animal</tissue>
    </source>
</reference>
<evidence type="ECO:0000256" key="12">
    <source>
        <dbReference type="ARBA" id="ARBA00023180"/>
    </source>
</evidence>
<dbReference type="Pfam" id="PF00652">
    <property type="entry name" value="Ricin_B_lectin"/>
    <property type="match status" value="1"/>
</dbReference>
<dbReference type="PANTHER" id="PTHR11675:SF131">
    <property type="entry name" value="POLYPEPTIDE N-ACETYLGALACTOSAMINYLTRANSFERASE 9-RELATED"/>
    <property type="match status" value="1"/>
</dbReference>
<keyword evidence="12" id="KW-0325">Glycoprotein</keyword>
<feature type="domain" description="Ricin B lectin" evidence="16">
    <location>
        <begin position="406"/>
        <end position="529"/>
    </location>
</feature>
<evidence type="ECO:0000256" key="1">
    <source>
        <dbReference type="ARBA" id="ARBA00001936"/>
    </source>
</evidence>
<keyword evidence="9 14" id="KW-0333">Golgi apparatus</keyword>
<organism evidence="17 18">
    <name type="scientific">Steinernema hermaphroditum</name>
    <dbReference type="NCBI Taxonomy" id="289476"/>
    <lineage>
        <taxon>Eukaryota</taxon>
        <taxon>Metazoa</taxon>
        <taxon>Ecdysozoa</taxon>
        <taxon>Nematoda</taxon>
        <taxon>Chromadorea</taxon>
        <taxon>Rhabditida</taxon>
        <taxon>Tylenchina</taxon>
        <taxon>Panagrolaimomorpha</taxon>
        <taxon>Strongyloidoidea</taxon>
        <taxon>Steinernematidae</taxon>
        <taxon>Steinernema</taxon>
    </lineage>
</organism>
<dbReference type="SUPFAM" id="SSF50370">
    <property type="entry name" value="Ricin B-like lectins"/>
    <property type="match status" value="1"/>
</dbReference>
<dbReference type="AlphaFoldDB" id="A0AA39IE73"/>
<dbReference type="InterPro" id="IPR001173">
    <property type="entry name" value="Glyco_trans_2-like"/>
</dbReference>
<dbReference type="Gene3D" id="2.80.10.50">
    <property type="match status" value="1"/>
</dbReference>
<feature type="compositionally biased region" description="Polar residues" evidence="15">
    <location>
        <begin position="546"/>
        <end position="557"/>
    </location>
</feature>
<keyword evidence="13 14" id="KW-0464">Manganese</keyword>
<dbReference type="Gene3D" id="3.90.550.10">
    <property type="entry name" value="Spore Coat Polysaccharide Biosynthesis Protein SpsA, Chain A"/>
    <property type="match status" value="1"/>
</dbReference>
<dbReference type="EC" id="2.4.1.-" evidence="14"/>
<evidence type="ECO:0000256" key="11">
    <source>
        <dbReference type="ARBA" id="ARBA00023157"/>
    </source>
</evidence>
<evidence type="ECO:0000256" key="3">
    <source>
        <dbReference type="ARBA" id="ARBA00004922"/>
    </source>
</evidence>
<keyword evidence="11 14" id="KW-1015">Disulfide bond</keyword>
<dbReference type="InterPro" id="IPR045885">
    <property type="entry name" value="GalNAc-T"/>
</dbReference>
<dbReference type="GO" id="GO:0000139">
    <property type="term" value="C:Golgi membrane"/>
    <property type="evidence" value="ECO:0007669"/>
    <property type="project" value="UniProtKB-SubCell"/>
</dbReference>
<comment type="subcellular location">
    <subcellularLocation>
        <location evidence="2 14">Golgi apparatus membrane</location>
        <topology evidence="2 14">Single-pass type II membrane protein</topology>
    </subcellularLocation>
</comment>
<evidence type="ECO:0000256" key="13">
    <source>
        <dbReference type="ARBA" id="ARBA00023211"/>
    </source>
</evidence>
<feature type="compositionally biased region" description="Basic and acidic residues" evidence="15">
    <location>
        <begin position="564"/>
        <end position="573"/>
    </location>
</feature>
<gene>
    <name evidence="17" type="ORF">QR680_007771</name>
</gene>
<feature type="transmembrane region" description="Helical" evidence="14">
    <location>
        <begin position="7"/>
        <end position="26"/>
    </location>
</feature>
<keyword evidence="8 14" id="KW-1133">Transmembrane helix</keyword>
<dbReference type="InterPro" id="IPR000772">
    <property type="entry name" value="Ricin_B_lectin"/>
</dbReference>
<accession>A0AA39IE73</accession>
<proteinExistence type="inferred from homology"/>
<keyword evidence="18" id="KW-1185">Reference proteome</keyword>
<comment type="cofactor">
    <cofactor evidence="1 14">
        <name>Mn(2+)</name>
        <dbReference type="ChEBI" id="CHEBI:29035"/>
    </cofactor>
</comment>
<evidence type="ECO:0000256" key="8">
    <source>
        <dbReference type="ARBA" id="ARBA00022989"/>
    </source>
</evidence>
<dbReference type="InterPro" id="IPR035992">
    <property type="entry name" value="Ricin_B-like_lectins"/>
</dbReference>
<dbReference type="GO" id="GO:0006493">
    <property type="term" value="P:protein O-linked glycosylation"/>
    <property type="evidence" value="ECO:0007669"/>
    <property type="project" value="TreeGrafter"/>
</dbReference>
<keyword evidence="14" id="KW-0808">Transferase</keyword>
<evidence type="ECO:0000256" key="9">
    <source>
        <dbReference type="ARBA" id="ARBA00023034"/>
    </source>
</evidence>
<dbReference type="GO" id="GO:0004653">
    <property type="term" value="F:polypeptide N-acetylgalactosaminyltransferase activity"/>
    <property type="evidence" value="ECO:0007669"/>
    <property type="project" value="TreeGrafter"/>
</dbReference>
<evidence type="ECO:0000256" key="2">
    <source>
        <dbReference type="ARBA" id="ARBA00004323"/>
    </source>
</evidence>
<dbReference type="Proteomes" id="UP001175271">
    <property type="component" value="Unassembled WGS sequence"/>
</dbReference>
<comment type="pathway">
    <text evidence="3 14">Protein modification; protein glycosylation.</text>
</comment>
<dbReference type="PANTHER" id="PTHR11675">
    <property type="entry name" value="N-ACETYLGALACTOSAMINYLTRANSFERASE"/>
    <property type="match status" value="1"/>
</dbReference>
<keyword evidence="5 14" id="KW-0812">Transmembrane</keyword>
<dbReference type="GO" id="GO:0030246">
    <property type="term" value="F:carbohydrate binding"/>
    <property type="evidence" value="ECO:0007669"/>
    <property type="project" value="UniProtKB-KW"/>
</dbReference>
<dbReference type="EMBL" id="JAUCMV010000001">
    <property type="protein sequence ID" value="KAK0422766.1"/>
    <property type="molecule type" value="Genomic_DNA"/>
</dbReference>
<comment type="similarity">
    <text evidence="4 14">Belongs to the glycosyltransferase 2 family. GalNAc-T subfamily.</text>
</comment>
<dbReference type="FunFam" id="3.90.550.10:FF:000053">
    <property type="entry name" value="Polypeptide N-acetylgalactosaminyltransferase"/>
    <property type="match status" value="1"/>
</dbReference>
<evidence type="ECO:0000313" key="18">
    <source>
        <dbReference type="Proteomes" id="UP001175271"/>
    </source>
</evidence>
<sequence>MFKRRRSHVLIAVVLLCFPPLMFYLLRSRNDGEGGSAVLVNRMDLSAKERKKYDELLERNQFNQYVSDRISVKRSLPSPSRACRAEKYEADLPDTSIIICFHNEAWSTLLRTVHSVLDRSPAHLVKEILLVDDFSDMDHLKELLDDYMAQFPKVKIIRLKQREGLIRARLKGTTVASGTVLTFLDSHVECMEGWLEPLLARISQSPSNVVAPVIDLISTETFKYSLSQVLIGGFDWNLNFRWFTASERVLAERKSKIDPIPTPTIAGGLFAIDKKFFHKIGTYDPGFETWGAENLELSFKTWMCGGRLEVIPCSRVGHIFRKKSPYKWPQGTSVIGRNNLRLAAVWMDEYKQYYHERVNSQAPFGDVSDREDLRKHLQCHSFKWYMNTIFPEQFVPGEAIAEGQIRSKAITVNGPQCLNAAAADDGLLQLSSCNDNMHWYLSKRGEIRLFDFCVEFGNSPLPRLAALIYEKLRMQTCHLRKDNQEWKYDHNTGLIQNVPTGWCLMVTKDSGVKMGYCDEKDPLQKWEFSSLHQNRASQVLMHEQDGNTTGISKTTSQVKKKEPKPKPDTLGDI</sequence>
<dbReference type="PROSITE" id="PS50231">
    <property type="entry name" value="RICIN_B_LECTIN"/>
    <property type="match status" value="1"/>
</dbReference>
<dbReference type="InterPro" id="IPR029044">
    <property type="entry name" value="Nucleotide-diphossugar_trans"/>
</dbReference>
<dbReference type="CDD" id="cd02510">
    <property type="entry name" value="pp-GalNAc-T"/>
    <property type="match status" value="1"/>
</dbReference>
<keyword evidence="14" id="KW-0328">Glycosyltransferase</keyword>
<dbReference type="Pfam" id="PF00535">
    <property type="entry name" value="Glycos_transf_2"/>
    <property type="match status" value="1"/>
</dbReference>
<keyword evidence="6 14" id="KW-0430">Lectin</keyword>
<evidence type="ECO:0000259" key="16">
    <source>
        <dbReference type="SMART" id="SM00458"/>
    </source>
</evidence>
<feature type="region of interest" description="Disordered" evidence="15">
    <location>
        <begin position="541"/>
        <end position="573"/>
    </location>
</feature>
<evidence type="ECO:0000313" key="17">
    <source>
        <dbReference type="EMBL" id="KAK0422766.1"/>
    </source>
</evidence>
<comment type="caution">
    <text evidence="17">The sequence shown here is derived from an EMBL/GenBank/DDBJ whole genome shotgun (WGS) entry which is preliminary data.</text>
</comment>
<keyword evidence="7" id="KW-0735">Signal-anchor</keyword>
<dbReference type="SUPFAM" id="SSF53448">
    <property type="entry name" value="Nucleotide-diphospho-sugar transferases"/>
    <property type="match status" value="1"/>
</dbReference>
<evidence type="ECO:0000256" key="4">
    <source>
        <dbReference type="ARBA" id="ARBA00005680"/>
    </source>
</evidence>
<dbReference type="SMART" id="SM00458">
    <property type="entry name" value="RICIN"/>
    <property type="match status" value="1"/>
</dbReference>
<evidence type="ECO:0000256" key="7">
    <source>
        <dbReference type="ARBA" id="ARBA00022968"/>
    </source>
</evidence>
<evidence type="ECO:0000256" key="15">
    <source>
        <dbReference type="SAM" id="MobiDB-lite"/>
    </source>
</evidence>
<name>A0AA39IE73_9BILA</name>
<evidence type="ECO:0000256" key="6">
    <source>
        <dbReference type="ARBA" id="ARBA00022734"/>
    </source>
</evidence>
<protein>
    <recommendedName>
        <fullName evidence="14">Polypeptide N-acetylgalactosaminyltransferase</fullName>
        <ecNumber evidence="14">2.4.1.-</ecNumber>
    </recommendedName>
    <alternativeName>
        <fullName evidence="14">Protein-UDP acetylgalactosaminyltransferase</fullName>
    </alternativeName>
</protein>
<evidence type="ECO:0000256" key="10">
    <source>
        <dbReference type="ARBA" id="ARBA00023136"/>
    </source>
</evidence>
<evidence type="ECO:0000256" key="14">
    <source>
        <dbReference type="RuleBase" id="RU361242"/>
    </source>
</evidence>
<evidence type="ECO:0000256" key="5">
    <source>
        <dbReference type="ARBA" id="ARBA00022692"/>
    </source>
</evidence>